<sequence length="87" mass="9097">MKKPFFPSPFLLSHCLGVLAENQRGPTGASRWAPSLTCLNRLPQHLTFPGQGKGPALPGESAATSCPGEAGGGRTFGKDTTGFARAW</sequence>
<keyword evidence="4" id="KW-1185">Reference proteome</keyword>
<evidence type="ECO:0000313" key="3">
    <source>
        <dbReference type="EMBL" id="KAJ8415012.1"/>
    </source>
</evidence>
<keyword evidence="2" id="KW-0732">Signal</keyword>
<evidence type="ECO:0008006" key="5">
    <source>
        <dbReference type="Google" id="ProtNLM"/>
    </source>
</evidence>
<dbReference type="Proteomes" id="UP001221898">
    <property type="component" value="Unassembled WGS sequence"/>
</dbReference>
<comment type="caution">
    <text evidence="3">The sequence shown here is derived from an EMBL/GenBank/DDBJ whole genome shotgun (WGS) entry which is preliminary data.</text>
</comment>
<gene>
    <name evidence="3" type="ORF">AAFF_G00007100</name>
</gene>
<proteinExistence type="predicted"/>
<evidence type="ECO:0000313" key="4">
    <source>
        <dbReference type="Proteomes" id="UP001221898"/>
    </source>
</evidence>
<evidence type="ECO:0000256" key="2">
    <source>
        <dbReference type="SAM" id="SignalP"/>
    </source>
</evidence>
<feature type="signal peptide" evidence="2">
    <location>
        <begin position="1"/>
        <end position="20"/>
    </location>
</feature>
<reference evidence="3" key="1">
    <citation type="journal article" date="2023" name="Science">
        <title>Genome structures resolve the early diversification of teleost fishes.</title>
        <authorList>
            <person name="Parey E."/>
            <person name="Louis A."/>
            <person name="Montfort J."/>
            <person name="Bouchez O."/>
            <person name="Roques C."/>
            <person name="Iampietro C."/>
            <person name="Lluch J."/>
            <person name="Castinel A."/>
            <person name="Donnadieu C."/>
            <person name="Desvignes T."/>
            <person name="Floi Bucao C."/>
            <person name="Jouanno E."/>
            <person name="Wen M."/>
            <person name="Mejri S."/>
            <person name="Dirks R."/>
            <person name="Jansen H."/>
            <person name="Henkel C."/>
            <person name="Chen W.J."/>
            <person name="Zahm M."/>
            <person name="Cabau C."/>
            <person name="Klopp C."/>
            <person name="Thompson A.W."/>
            <person name="Robinson-Rechavi M."/>
            <person name="Braasch I."/>
            <person name="Lecointre G."/>
            <person name="Bobe J."/>
            <person name="Postlethwait J.H."/>
            <person name="Berthelot C."/>
            <person name="Roest Crollius H."/>
            <person name="Guiguen Y."/>
        </authorList>
    </citation>
    <scope>NUCLEOTIDE SEQUENCE</scope>
    <source>
        <strain evidence="3">NC1722</strain>
    </source>
</reference>
<protein>
    <recommendedName>
        <fullName evidence="5">Secreted protein</fullName>
    </recommendedName>
</protein>
<organism evidence="3 4">
    <name type="scientific">Aldrovandia affinis</name>
    <dbReference type="NCBI Taxonomy" id="143900"/>
    <lineage>
        <taxon>Eukaryota</taxon>
        <taxon>Metazoa</taxon>
        <taxon>Chordata</taxon>
        <taxon>Craniata</taxon>
        <taxon>Vertebrata</taxon>
        <taxon>Euteleostomi</taxon>
        <taxon>Actinopterygii</taxon>
        <taxon>Neopterygii</taxon>
        <taxon>Teleostei</taxon>
        <taxon>Notacanthiformes</taxon>
        <taxon>Halosauridae</taxon>
        <taxon>Aldrovandia</taxon>
    </lineage>
</organism>
<dbReference type="EMBL" id="JAINUG010000010">
    <property type="protein sequence ID" value="KAJ8415012.1"/>
    <property type="molecule type" value="Genomic_DNA"/>
</dbReference>
<dbReference type="AlphaFoldDB" id="A0AAD7T6Z0"/>
<accession>A0AAD7T6Z0</accession>
<feature type="region of interest" description="Disordered" evidence="1">
    <location>
        <begin position="49"/>
        <end position="87"/>
    </location>
</feature>
<evidence type="ECO:0000256" key="1">
    <source>
        <dbReference type="SAM" id="MobiDB-lite"/>
    </source>
</evidence>
<name>A0AAD7T6Z0_9TELE</name>
<feature type="chain" id="PRO_5041910815" description="Secreted protein" evidence="2">
    <location>
        <begin position="21"/>
        <end position="87"/>
    </location>
</feature>